<comment type="cofactor">
    <cofactor evidence="1">
        <name>pantetheine 4'-phosphate</name>
        <dbReference type="ChEBI" id="CHEBI:47942"/>
    </cofactor>
</comment>
<dbReference type="PROSITE" id="PS50075">
    <property type="entry name" value="CARRIER"/>
    <property type="match status" value="1"/>
</dbReference>
<dbReference type="SUPFAM" id="SSF47336">
    <property type="entry name" value="ACP-like"/>
    <property type="match status" value="1"/>
</dbReference>
<gene>
    <name evidence="5" type="ORF">KTAU_00010</name>
</gene>
<dbReference type="EMBL" id="BKZV01000001">
    <property type="protein sequence ID" value="GER81362.1"/>
    <property type="molecule type" value="Genomic_DNA"/>
</dbReference>
<accession>A0A5J4K2A7</accession>
<dbReference type="InterPro" id="IPR029058">
    <property type="entry name" value="AB_hydrolase_fold"/>
</dbReference>
<reference evidence="5 6" key="1">
    <citation type="journal article" date="2019" name="Int. J. Syst. Evol. Microbiol.">
        <title>Thermogemmatispora aurantia sp. nov. and Thermogemmatispora argillosa sp. nov., within the class Ktedonobacteria, and emended description of the genus Thermogemmatispora.</title>
        <authorList>
            <person name="Zheng Y."/>
            <person name="Wang C.M."/>
            <person name="Sakai Y."/>
            <person name="Abe K."/>
            <person name="Yokota A."/>
            <person name="Yabe S."/>
        </authorList>
    </citation>
    <scope>NUCLEOTIDE SEQUENCE [LARGE SCALE GENOMIC DNA]</scope>
    <source>
        <strain evidence="5 6">A1-2</strain>
    </source>
</reference>
<organism evidence="5 6">
    <name type="scientific">Thermogemmatispora aurantia</name>
    <dbReference type="NCBI Taxonomy" id="2045279"/>
    <lineage>
        <taxon>Bacteria</taxon>
        <taxon>Bacillati</taxon>
        <taxon>Chloroflexota</taxon>
        <taxon>Ktedonobacteria</taxon>
        <taxon>Thermogemmatisporales</taxon>
        <taxon>Thermogemmatisporaceae</taxon>
        <taxon>Thermogemmatispora</taxon>
    </lineage>
</organism>
<dbReference type="Pfam" id="PF13193">
    <property type="entry name" value="AMP-binding_C"/>
    <property type="match status" value="1"/>
</dbReference>
<dbReference type="PANTHER" id="PTHR45527">
    <property type="entry name" value="NONRIBOSOMAL PEPTIDE SYNTHETASE"/>
    <property type="match status" value="1"/>
</dbReference>
<dbReference type="InterPro" id="IPR025110">
    <property type="entry name" value="AMP-bd_C"/>
</dbReference>
<dbReference type="Gene3D" id="1.10.1200.10">
    <property type="entry name" value="ACP-like"/>
    <property type="match status" value="1"/>
</dbReference>
<proteinExistence type="predicted"/>
<evidence type="ECO:0000256" key="2">
    <source>
        <dbReference type="ARBA" id="ARBA00022450"/>
    </source>
</evidence>
<dbReference type="Proteomes" id="UP000334820">
    <property type="component" value="Unassembled WGS sequence"/>
</dbReference>
<dbReference type="GO" id="GO:0031177">
    <property type="term" value="F:phosphopantetheine binding"/>
    <property type="evidence" value="ECO:0007669"/>
    <property type="project" value="InterPro"/>
</dbReference>
<dbReference type="SMART" id="SM00823">
    <property type="entry name" value="PKS_PP"/>
    <property type="match status" value="1"/>
</dbReference>
<dbReference type="Gene3D" id="3.40.50.1820">
    <property type="entry name" value="alpha/beta hydrolase"/>
    <property type="match status" value="1"/>
</dbReference>
<name>A0A5J4K2A7_9CHLR</name>
<dbReference type="GO" id="GO:0005737">
    <property type="term" value="C:cytoplasm"/>
    <property type="evidence" value="ECO:0007669"/>
    <property type="project" value="TreeGrafter"/>
</dbReference>
<evidence type="ECO:0000313" key="5">
    <source>
        <dbReference type="EMBL" id="GER81362.1"/>
    </source>
</evidence>
<evidence type="ECO:0000259" key="4">
    <source>
        <dbReference type="PROSITE" id="PS50075"/>
    </source>
</evidence>
<dbReference type="AlphaFoldDB" id="A0A5J4K2A7"/>
<dbReference type="SUPFAM" id="SSF53474">
    <property type="entry name" value="alpha/beta-Hydrolases"/>
    <property type="match status" value="1"/>
</dbReference>
<keyword evidence="6" id="KW-1185">Reference proteome</keyword>
<dbReference type="InterPro" id="IPR009081">
    <property type="entry name" value="PP-bd_ACP"/>
</dbReference>
<evidence type="ECO:0000313" key="6">
    <source>
        <dbReference type="Proteomes" id="UP000334820"/>
    </source>
</evidence>
<dbReference type="InterPro" id="IPR020806">
    <property type="entry name" value="PKS_PP-bd"/>
</dbReference>
<feature type="domain" description="Carrier" evidence="4">
    <location>
        <begin position="120"/>
        <end position="195"/>
    </location>
</feature>
<comment type="caution">
    <text evidence="5">The sequence shown here is derived from an EMBL/GenBank/DDBJ whole genome shotgun (WGS) entry which is preliminary data.</text>
</comment>
<dbReference type="Pfam" id="PF00550">
    <property type="entry name" value="PP-binding"/>
    <property type="match status" value="1"/>
</dbReference>
<keyword evidence="2" id="KW-0596">Phosphopantetheine</keyword>
<dbReference type="SUPFAM" id="SSF56801">
    <property type="entry name" value="Acetyl-CoA synthetase-like"/>
    <property type="match status" value="1"/>
</dbReference>
<dbReference type="GO" id="GO:0044550">
    <property type="term" value="P:secondary metabolite biosynthetic process"/>
    <property type="evidence" value="ECO:0007669"/>
    <property type="project" value="TreeGrafter"/>
</dbReference>
<dbReference type="InterPro" id="IPR036736">
    <property type="entry name" value="ACP-like_sf"/>
</dbReference>
<sequence>MGRLDQQVKLRGFRIELGEIEALLCSHPAVQEAAVLLHQPSPDDPSSARLLAFVSSRPGTHLTPSALRSFASELLPAYMVPASFVVLDTLPHTTSGKVDRRVLASLPAPENEAVQGAKVAPRTLLEQQLVQLWEELLNVQPIGVCDNFFEIGGHSLLAARLFARIEQQFGKQLPLSLFFQEPTIERLARAIEEGESQKHSGAPVIAVQRQGKKRPLFYLHGDWTGGAFYCIKLAKQLGEDQPFYAVEPYRFPQKALPPSFEEMAAAHIEAIRQIQPHGPYRLAGWCNGGLVAYEMARQLQAVGEKVELLVLIDPTAPERGWSQARLACSFIRVLGALLHWNELQQLECYRRWRYRYSLWRYRLAHWRKGSGENEPAPPNEDHQRWTSTCSWILTRYRSGPYRGDITFFWAAEEKRWRRKPWLDFARHHQQEGRGHIDSQELPGTHITSRTTYLTVFAAALKRRLEAIEENDIH</sequence>
<dbReference type="Pfam" id="PF00975">
    <property type="entry name" value="Thioesterase"/>
    <property type="match status" value="1"/>
</dbReference>
<dbReference type="InterPro" id="IPR001031">
    <property type="entry name" value="Thioesterase"/>
</dbReference>
<protein>
    <recommendedName>
        <fullName evidence="4">Carrier domain-containing protein</fullName>
    </recommendedName>
</protein>
<keyword evidence="3" id="KW-0597">Phosphoprotein</keyword>
<dbReference type="Gene3D" id="3.30.300.30">
    <property type="match status" value="1"/>
</dbReference>
<dbReference type="GO" id="GO:0043041">
    <property type="term" value="P:amino acid activation for nonribosomal peptide biosynthetic process"/>
    <property type="evidence" value="ECO:0007669"/>
    <property type="project" value="TreeGrafter"/>
</dbReference>
<evidence type="ECO:0000256" key="1">
    <source>
        <dbReference type="ARBA" id="ARBA00001957"/>
    </source>
</evidence>
<dbReference type="PANTHER" id="PTHR45527:SF1">
    <property type="entry name" value="FATTY ACID SYNTHASE"/>
    <property type="match status" value="1"/>
</dbReference>
<evidence type="ECO:0000256" key="3">
    <source>
        <dbReference type="ARBA" id="ARBA00022553"/>
    </source>
</evidence>
<dbReference type="FunFam" id="1.10.1200.10:FF:000005">
    <property type="entry name" value="Nonribosomal peptide synthetase 1"/>
    <property type="match status" value="1"/>
</dbReference>
<dbReference type="InterPro" id="IPR045851">
    <property type="entry name" value="AMP-bd_C_sf"/>
</dbReference>